<dbReference type="NCBIfam" id="TIGR02432">
    <property type="entry name" value="lysidine_TilS_N"/>
    <property type="match status" value="1"/>
</dbReference>
<evidence type="ECO:0000259" key="10">
    <source>
        <dbReference type="Pfam" id="PF09179"/>
    </source>
</evidence>
<evidence type="ECO:0000256" key="5">
    <source>
        <dbReference type="ARBA" id="ARBA00022840"/>
    </source>
</evidence>
<dbReference type="EMBL" id="CP141261">
    <property type="protein sequence ID" value="WRL64533.1"/>
    <property type="molecule type" value="Genomic_DNA"/>
</dbReference>
<dbReference type="CDD" id="cd01992">
    <property type="entry name" value="TilS_N"/>
    <property type="match status" value="1"/>
</dbReference>
<keyword evidence="12" id="KW-1185">Reference proteome</keyword>
<evidence type="ECO:0000259" key="9">
    <source>
        <dbReference type="Pfam" id="PF01171"/>
    </source>
</evidence>
<dbReference type="Pfam" id="PF01171">
    <property type="entry name" value="ATP_bind_3"/>
    <property type="match status" value="1"/>
</dbReference>
<comment type="domain">
    <text evidence="7">The N-terminal region contains the highly conserved SGGXDS motif, predicted to be a P-loop motif involved in ATP binding.</text>
</comment>
<dbReference type="InterPro" id="IPR015262">
    <property type="entry name" value="tRNA_Ile_lys_synt_subst-bd"/>
</dbReference>
<dbReference type="SUPFAM" id="SSF55486">
    <property type="entry name" value="Metalloproteases ('zincins'), catalytic domain"/>
    <property type="match status" value="1"/>
</dbReference>
<sequence>MDGVGPDVVPSVTTLRKRFAQRRKGRGPLDRVLRRLLGLEQKMKQYAEGRVFVGVSSTWSAWRASTASGRGPRTCPGSRSSPPPSAGSSGCTAARPSPPDPAPHDVAGPPRAVAELRSAVRPGLRDTREPVLAACSGGADSLALAAALAFEARDAGVRVGGVTVDHGLQAGSAERADRTAALLRGLGLDPVLVVAAHVGADGGPEGAARAARYVALARAAREHGARIALGHTLDDQAETVLLGLGRGSGPRSVAGMVRIRQADGVCWWRPLLTVRRATARAACTDQGLPVWDDPWNADPAYTRARLRAEVLPLLEHVLGGGVAPALARTAELLRDDLDALDELAAAHLALLTSTDGPAVEEVAGLPTALRRRVLRGWLRAGGVPDLQAVHLVAVDALLVRWRGQGRVDLPGGAGVVRTSGRLVLHRPEDRAAPPPHSEEPSA</sequence>
<feature type="binding site" evidence="7">
    <location>
        <begin position="136"/>
        <end position="141"/>
    </location>
    <ligand>
        <name>ATP</name>
        <dbReference type="ChEBI" id="CHEBI:30616"/>
    </ligand>
</feature>
<comment type="subcellular location">
    <subcellularLocation>
        <location evidence="7">Cytoplasm</location>
    </subcellularLocation>
</comment>
<evidence type="ECO:0000313" key="11">
    <source>
        <dbReference type="EMBL" id="WRL64533.1"/>
    </source>
</evidence>
<dbReference type="InterPro" id="IPR012795">
    <property type="entry name" value="tRNA_Ile_lys_synt_N"/>
</dbReference>
<evidence type="ECO:0000313" key="12">
    <source>
        <dbReference type="Proteomes" id="UP001324287"/>
    </source>
</evidence>
<keyword evidence="4 7" id="KW-0547">Nucleotide-binding</keyword>
<feature type="compositionally biased region" description="Low complexity" evidence="8">
    <location>
        <begin position="65"/>
        <end position="94"/>
    </location>
</feature>
<feature type="region of interest" description="Disordered" evidence="8">
    <location>
        <begin position="65"/>
        <end position="109"/>
    </location>
</feature>
<dbReference type="GO" id="GO:0032267">
    <property type="term" value="F:tRNA(Ile)-lysidine synthase activity"/>
    <property type="evidence" value="ECO:0007669"/>
    <property type="project" value="UniProtKB-EC"/>
</dbReference>
<name>A0ABZ1B3U7_9ACTN</name>
<feature type="compositionally biased region" description="Basic and acidic residues" evidence="8">
    <location>
        <begin position="425"/>
        <end position="442"/>
    </location>
</feature>
<evidence type="ECO:0000256" key="2">
    <source>
        <dbReference type="ARBA" id="ARBA00022598"/>
    </source>
</evidence>
<dbReference type="InterPro" id="IPR018766">
    <property type="entry name" value="Zinicin_2"/>
</dbReference>
<protein>
    <recommendedName>
        <fullName evidence="7">tRNA(Ile)-lysidine synthase</fullName>
        <ecNumber evidence="7">6.3.4.19</ecNumber>
    </recommendedName>
    <alternativeName>
        <fullName evidence="7">tRNA(Ile)-2-lysyl-cytidine synthase</fullName>
    </alternativeName>
    <alternativeName>
        <fullName evidence="7">tRNA(Ile)-lysidine synthetase</fullName>
    </alternativeName>
</protein>
<dbReference type="HAMAP" id="MF_01161">
    <property type="entry name" value="tRNA_Ile_lys_synt"/>
    <property type="match status" value="1"/>
</dbReference>
<comment type="similarity">
    <text evidence="7">Belongs to the tRNA(Ile)-lysidine synthase family.</text>
</comment>
<keyword evidence="5 7" id="KW-0067">ATP-binding</keyword>
<organism evidence="11 12">
    <name type="scientific">Blastococcus brunescens</name>
    <dbReference type="NCBI Taxonomy" id="1564165"/>
    <lineage>
        <taxon>Bacteria</taxon>
        <taxon>Bacillati</taxon>
        <taxon>Actinomycetota</taxon>
        <taxon>Actinomycetes</taxon>
        <taxon>Geodermatophilales</taxon>
        <taxon>Geodermatophilaceae</taxon>
        <taxon>Blastococcus</taxon>
    </lineage>
</organism>
<dbReference type="InterPro" id="IPR014729">
    <property type="entry name" value="Rossmann-like_a/b/a_fold"/>
</dbReference>
<dbReference type="PANTHER" id="PTHR43033">
    <property type="entry name" value="TRNA(ILE)-LYSIDINE SYNTHASE-RELATED"/>
    <property type="match status" value="1"/>
</dbReference>
<keyword evidence="2 7" id="KW-0436">Ligase</keyword>
<dbReference type="SUPFAM" id="SSF82829">
    <property type="entry name" value="MesJ substrate recognition domain-like"/>
    <property type="match status" value="1"/>
</dbReference>
<keyword evidence="3 7" id="KW-0819">tRNA processing</keyword>
<dbReference type="Gene3D" id="1.20.59.20">
    <property type="match status" value="1"/>
</dbReference>
<evidence type="ECO:0000256" key="8">
    <source>
        <dbReference type="SAM" id="MobiDB-lite"/>
    </source>
</evidence>
<dbReference type="InterPro" id="IPR011063">
    <property type="entry name" value="TilS/TtcA_N"/>
</dbReference>
<keyword evidence="1 7" id="KW-0963">Cytoplasm</keyword>
<comment type="function">
    <text evidence="7">Ligates lysine onto the cytidine present at position 34 of the AUA codon-specific tRNA(Ile) that contains the anticodon CAU, in an ATP-dependent manner. Cytidine is converted to lysidine, thus changing the amino acid specificity of the tRNA from methionine to isoleucine.</text>
</comment>
<gene>
    <name evidence="7 11" type="primary">tilS</name>
    <name evidence="11" type="ORF">U6N30_01525</name>
</gene>
<evidence type="ECO:0000256" key="6">
    <source>
        <dbReference type="ARBA" id="ARBA00048539"/>
    </source>
</evidence>
<evidence type="ECO:0000256" key="1">
    <source>
        <dbReference type="ARBA" id="ARBA00022490"/>
    </source>
</evidence>
<feature type="region of interest" description="Disordered" evidence="8">
    <location>
        <begin position="422"/>
        <end position="442"/>
    </location>
</feature>
<feature type="domain" description="tRNA(Ile)-lysidine synthase substrate-binding" evidence="10">
    <location>
        <begin position="359"/>
        <end position="422"/>
    </location>
</feature>
<dbReference type="Pfam" id="PF10103">
    <property type="entry name" value="Zincin_2"/>
    <property type="match status" value="1"/>
</dbReference>
<feature type="domain" description="tRNA(Ile)-lysidine/2-thiocytidine synthase N-terminal" evidence="9">
    <location>
        <begin position="131"/>
        <end position="308"/>
    </location>
</feature>
<dbReference type="PANTHER" id="PTHR43033:SF1">
    <property type="entry name" value="TRNA(ILE)-LYSIDINE SYNTHASE-RELATED"/>
    <property type="match status" value="1"/>
</dbReference>
<proteinExistence type="inferred from homology"/>
<dbReference type="SUPFAM" id="SSF52402">
    <property type="entry name" value="Adenine nucleotide alpha hydrolases-like"/>
    <property type="match status" value="1"/>
</dbReference>
<evidence type="ECO:0000256" key="7">
    <source>
        <dbReference type="HAMAP-Rule" id="MF_01161"/>
    </source>
</evidence>
<dbReference type="Proteomes" id="UP001324287">
    <property type="component" value="Chromosome"/>
</dbReference>
<reference evidence="11 12" key="1">
    <citation type="submission" date="2023-12" db="EMBL/GenBank/DDBJ databases">
        <title>Blastococcus brunescens sp. nov., an actonobacterium isolated from sandstone collected in sahara desert.</title>
        <authorList>
            <person name="Gtari M."/>
            <person name="Ghodhbane F."/>
        </authorList>
    </citation>
    <scope>NUCLEOTIDE SEQUENCE [LARGE SCALE GENOMIC DNA]</scope>
    <source>
        <strain evidence="11 12">BMG 8361</strain>
    </source>
</reference>
<dbReference type="Gene3D" id="3.40.50.620">
    <property type="entry name" value="HUPs"/>
    <property type="match status" value="1"/>
</dbReference>
<dbReference type="InterPro" id="IPR012094">
    <property type="entry name" value="tRNA_Ile_lys_synt"/>
</dbReference>
<dbReference type="EC" id="6.3.4.19" evidence="7"/>
<dbReference type="Pfam" id="PF09179">
    <property type="entry name" value="TilS"/>
    <property type="match status" value="1"/>
</dbReference>
<evidence type="ECO:0000256" key="3">
    <source>
        <dbReference type="ARBA" id="ARBA00022694"/>
    </source>
</evidence>
<evidence type="ECO:0000256" key="4">
    <source>
        <dbReference type="ARBA" id="ARBA00022741"/>
    </source>
</evidence>
<comment type="catalytic activity">
    <reaction evidence="6 7">
        <text>cytidine(34) in tRNA(Ile2) + L-lysine + ATP = lysidine(34) in tRNA(Ile2) + AMP + diphosphate + H(+)</text>
        <dbReference type="Rhea" id="RHEA:43744"/>
        <dbReference type="Rhea" id="RHEA-COMP:10625"/>
        <dbReference type="Rhea" id="RHEA-COMP:10670"/>
        <dbReference type="ChEBI" id="CHEBI:15378"/>
        <dbReference type="ChEBI" id="CHEBI:30616"/>
        <dbReference type="ChEBI" id="CHEBI:32551"/>
        <dbReference type="ChEBI" id="CHEBI:33019"/>
        <dbReference type="ChEBI" id="CHEBI:82748"/>
        <dbReference type="ChEBI" id="CHEBI:83665"/>
        <dbReference type="ChEBI" id="CHEBI:456215"/>
        <dbReference type="EC" id="6.3.4.19"/>
    </reaction>
</comment>
<accession>A0ABZ1B3U7</accession>